<dbReference type="AlphaFoldDB" id="A0A926Q364"/>
<evidence type="ECO:0000313" key="2">
    <source>
        <dbReference type="Proteomes" id="UP000653730"/>
    </source>
</evidence>
<dbReference type="Proteomes" id="UP000653730">
    <property type="component" value="Unassembled WGS sequence"/>
</dbReference>
<proteinExistence type="predicted"/>
<name>A0A926Q364_9FLAO</name>
<protein>
    <submittedName>
        <fullName evidence="1">Uncharacterized protein</fullName>
    </submittedName>
</protein>
<organism evidence="1 2">
    <name type="scientific">Sinomicrobium weinanense</name>
    <dbReference type="NCBI Taxonomy" id="2842200"/>
    <lineage>
        <taxon>Bacteria</taxon>
        <taxon>Pseudomonadati</taxon>
        <taxon>Bacteroidota</taxon>
        <taxon>Flavobacteriia</taxon>
        <taxon>Flavobacteriales</taxon>
        <taxon>Flavobacteriaceae</taxon>
        <taxon>Sinomicrobium</taxon>
    </lineage>
</organism>
<keyword evidence="2" id="KW-1185">Reference proteome</keyword>
<sequence length="93" mass="11098">MKTSWLETKQLEDRIFRKDTGADALMMDVKLYLSEDLRQKLAAQKDAYGYIQAYGRKKLKTEIASVHHKLFHEEKHNNFRKRIRKIFSANNKI</sequence>
<accession>A0A926Q364</accession>
<dbReference type="EMBL" id="JACVDC010000054">
    <property type="protein sequence ID" value="MBC9797302.1"/>
    <property type="molecule type" value="Genomic_DNA"/>
</dbReference>
<evidence type="ECO:0000313" key="1">
    <source>
        <dbReference type="EMBL" id="MBC9797302.1"/>
    </source>
</evidence>
<comment type="caution">
    <text evidence="1">The sequence shown here is derived from an EMBL/GenBank/DDBJ whole genome shotgun (WGS) entry which is preliminary data.</text>
</comment>
<gene>
    <name evidence="1" type="ORF">IBL28_15110</name>
</gene>
<dbReference type="RefSeq" id="WP_187966438.1">
    <property type="nucleotide sequence ID" value="NZ_JACVDC010000054.1"/>
</dbReference>
<reference evidence="1 2" key="1">
    <citation type="submission" date="2020-09" db="EMBL/GenBank/DDBJ databases">
        <title>Sinomicrobium weinanense sp. nov., a halophilic bacteria isolated from saline-alkali soil.</title>
        <authorList>
            <person name="Wu P."/>
            <person name="Ren H."/>
            <person name="Mei Y."/>
            <person name="Liang Y."/>
            <person name="Chen Z."/>
        </authorList>
    </citation>
    <scope>NUCLEOTIDE SEQUENCE [LARGE SCALE GENOMIC DNA]</scope>
    <source>
        <strain evidence="1 2">FJxs</strain>
    </source>
</reference>